<sequence length="111" mass="12508">MKKNYDEVRRVVAEERRIEWKVQDGWEPLCRHLGVDVPMVEDEKTGKMVVAPFPRVNDRESFKKMSKNGMDIQVAQANALLYGLMGKGVAVGAIGYALFMAWKAYGDSKGV</sequence>
<reference evidence="1" key="1">
    <citation type="submission" date="2022-08" db="EMBL/GenBank/DDBJ databases">
        <title>Genome Sequence of Lecanicillium fungicola.</title>
        <authorList>
            <person name="Buettner E."/>
        </authorList>
    </citation>
    <scope>NUCLEOTIDE SEQUENCE</scope>
    <source>
        <strain evidence="1">Babe33</strain>
    </source>
</reference>
<dbReference type="EMBL" id="JANJQO010000981">
    <property type="protein sequence ID" value="KAJ2973393.1"/>
    <property type="molecule type" value="Genomic_DNA"/>
</dbReference>
<name>A0ACC1N302_9HYPO</name>
<keyword evidence="2" id="KW-1185">Reference proteome</keyword>
<evidence type="ECO:0000313" key="1">
    <source>
        <dbReference type="EMBL" id="KAJ2973393.1"/>
    </source>
</evidence>
<organism evidence="1 2">
    <name type="scientific">Zarea fungicola</name>
    <dbReference type="NCBI Taxonomy" id="93591"/>
    <lineage>
        <taxon>Eukaryota</taxon>
        <taxon>Fungi</taxon>
        <taxon>Dikarya</taxon>
        <taxon>Ascomycota</taxon>
        <taxon>Pezizomycotina</taxon>
        <taxon>Sordariomycetes</taxon>
        <taxon>Hypocreomycetidae</taxon>
        <taxon>Hypocreales</taxon>
        <taxon>Cordycipitaceae</taxon>
        <taxon>Zarea</taxon>
    </lineage>
</organism>
<gene>
    <name evidence="1" type="ORF">NQ176_g6633</name>
</gene>
<protein>
    <submittedName>
        <fullName evidence="1">Uncharacterized protein</fullName>
    </submittedName>
</protein>
<proteinExistence type="predicted"/>
<comment type="caution">
    <text evidence="1">The sequence shown here is derived from an EMBL/GenBank/DDBJ whole genome shotgun (WGS) entry which is preliminary data.</text>
</comment>
<accession>A0ACC1N302</accession>
<dbReference type="Proteomes" id="UP001143910">
    <property type="component" value="Unassembled WGS sequence"/>
</dbReference>
<evidence type="ECO:0000313" key="2">
    <source>
        <dbReference type="Proteomes" id="UP001143910"/>
    </source>
</evidence>